<dbReference type="PANTHER" id="PTHR45968:SF19">
    <property type="entry name" value="GLUCOSE-METHANOL-CHOLINE (GMC) OXIDOREDUCTASE FAMILY PROTEIN"/>
    <property type="match status" value="1"/>
</dbReference>
<dbReference type="InterPro" id="IPR036188">
    <property type="entry name" value="FAD/NAD-bd_sf"/>
</dbReference>
<dbReference type="Gene3D" id="3.30.560.10">
    <property type="entry name" value="Glucose Oxidase, domain 3"/>
    <property type="match status" value="1"/>
</dbReference>
<evidence type="ECO:0000313" key="4">
    <source>
        <dbReference type="EMBL" id="CAK7326097.1"/>
    </source>
</evidence>
<dbReference type="Gene3D" id="3.50.50.60">
    <property type="entry name" value="FAD/NAD(P)-binding domain"/>
    <property type="match status" value="2"/>
</dbReference>
<evidence type="ECO:0008006" key="6">
    <source>
        <dbReference type="Google" id="ProtNLM"/>
    </source>
</evidence>
<dbReference type="Proteomes" id="UP001314170">
    <property type="component" value="Unassembled WGS sequence"/>
</dbReference>
<sequence>MTSDFTEISSKSFDYIVVGGSTAGCPLAANLSERFSMLLVDGNTNQTHEAYLNQPDSLGKKGDVILSAGALGSFEILMLSGIDPKSHFQNFGIPLMLDLVEARKEMQDNPCRSTIYNNKEHQFPDPKQVVGIAKDNFNASPTLIAIKIAVPESKGKLE</sequence>
<reference evidence="4 5" key="1">
    <citation type="submission" date="2024-01" db="EMBL/GenBank/DDBJ databases">
        <authorList>
            <person name="Waweru B."/>
        </authorList>
    </citation>
    <scope>NUCLEOTIDE SEQUENCE [LARGE SCALE GENOMIC DNA]</scope>
</reference>
<evidence type="ECO:0000256" key="3">
    <source>
        <dbReference type="ARBA" id="ARBA00022827"/>
    </source>
</evidence>
<evidence type="ECO:0000256" key="2">
    <source>
        <dbReference type="ARBA" id="ARBA00022630"/>
    </source>
</evidence>
<evidence type="ECO:0000256" key="1">
    <source>
        <dbReference type="ARBA" id="ARBA00001974"/>
    </source>
</evidence>
<keyword evidence="5" id="KW-1185">Reference proteome</keyword>
<dbReference type="PANTHER" id="PTHR45968">
    <property type="entry name" value="OSJNBA0019K04.7 PROTEIN"/>
    <property type="match status" value="1"/>
</dbReference>
<accession>A0AAV1QWE2</accession>
<name>A0AAV1QWE2_9ROSI</name>
<comment type="cofactor">
    <cofactor evidence="1">
        <name>FAD</name>
        <dbReference type="ChEBI" id="CHEBI:57692"/>
    </cofactor>
</comment>
<organism evidence="4 5">
    <name type="scientific">Dovyalis caffra</name>
    <dbReference type="NCBI Taxonomy" id="77055"/>
    <lineage>
        <taxon>Eukaryota</taxon>
        <taxon>Viridiplantae</taxon>
        <taxon>Streptophyta</taxon>
        <taxon>Embryophyta</taxon>
        <taxon>Tracheophyta</taxon>
        <taxon>Spermatophyta</taxon>
        <taxon>Magnoliopsida</taxon>
        <taxon>eudicotyledons</taxon>
        <taxon>Gunneridae</taxon>
        <taxon>Pentapetalae</taxon>
        <taxon>rosids</taxon>
        <taxon>fabids</taxon>
        <taxon>Malpighiales</taxon>
        <taxon>Salicaceae</taxon>
        <taxon>Flacourtieae</taxon>
        <taxon>Dovyalis</taxon>
    </lineage>
</organism>
<dbReference type="InterPro" id="IPR051871">
    <property type="entry name" value="GMC_Oxidoreductase-Related"/>
</dbReference>
<dbReference type="AlphaFoldDB" id="A0AAV1QWE2"/>
<dbReference type="SUPFAM" id="SSF51905">
    <property type="entry name" value="FAD/NAD(P)-binding domain"/>
    <property type="match status" value="1"/>
</dbReference>
<gene>
    <name evidence="4" type="ORF">DCAF_LOCUS3792</name>
</gene>
<protein>
    <recommendedName>
        <fullName evidence="6">Glucose-methanol-choline oxidoreductase N-terminal domain-containing protein</fullName>
    </recommendedName>
</protein>
<evidence type="ECO:0000313" key="5">
    <source>
        <dbReference type="Proteomes" id="UP001314170"/>
    </source>
</evidence>
<keyword evidence="3" id="KW-0274">FAD</keyword>
<dbReference type="EMBL" id="CAWUPB010000851">
    <property type="protein sequence ID" value="CAK7326097.1"/>
    <property type="molecule type" value="Genomic_DNA"/>
</dbReference>
<keyword evidence="2" id="KW-0285">Flavoprotein</keyword>
<proteinExistence type="predicted"/>
<comment type="caution">
    <text evidence="4">The sequence shown here is derived from an EMBL/GenBank/DDBJ whole genome shotgun (WGS) entry which is preliminary data.</text>
</comment>